<dbReference type="SUPFAM" id="SSF49384">
    <property type="entry name" value="Carbohydrate-binding domain"/>
    <property type="match status" value="1"/>
</dbReference>
<keyword evidence="1" id="KW-0472">Membrane</keyword>
<feature type="domain" description="Cohesin" evidence="3">
    <location>
        <begin position="45"/>
        <end position="162"/>
    </location>
</feature>
<dbReference type="Gene3D" id="2.60.40.680">
    <property type="match status" value="1"/>
</dbReference>
<evidence type="ECO:0000256" key="2">
    <source>
        <dbReference type="SAM" id="SignalP"/>
    </source>
</evidence>
<dbReference type="EMBL" id="MHLC01000005">
    <property type="protein sequence ID" value="OGZ01725.1"/>
    <property type="molecule type" value="Genomic_DNA"/>
</dbReference>
<gene>
    <name evidence="4" type="ORF">A3A43_00945</name>
</gene>
<keyword evidence="2" id="KW-0732">Signal</keyword>
<reference evidence="4 5" key="1">
    <citation type="journal article" date="2016" name="Nat. Commun.">
        <title>Thousands of microbial genomes shed light on interconnected biogeochemical processes in an aquifer system.</title>
        <authorList>
            <person name="Anantharaman K."/>
            <person name="Brown C.T."/>
            <person name="Hug L.A."/>
            <person name="Sharon I."/>
            <person name="Castelle C.J."/>
            <person name="Probst A.J."/>
            <person name="Thomas B.C."/>
            <person name="Singh A."/>
            <person name="Wilkins M.J."/>
            <person name="Karaoz U."/>
            <person name="Brodie E.L."/>
            <person name="Williams K.H."/>
            <person name="Hubbard S.S."/>
            <person name="Banfield J.F."/>
        </authorList>
    </citation>
    <scope>NUCLEOTIDE SEQUENCE [LARGE SCALE GENOMIC DNA]</scope>
</reference>
<evidence type="ECO:0000313" key="5">
    <source>
        <dbReference type="Proteomes" id="UP000178495"/>
    </source>
</evidence>
<protein>
    <recommendedName>
        <fullName evidence="3">Cohesin domain-containing protein</fullName>
    </recommendedName>
</protein>
<accession>A0A1G2CK19</accession>
<feature type="transmembrane region" description="Helical" evidence="1">
    <location>
        <begin position="390"/>
        <end position="410"/>
    </location>
</feature>
<feature type="signal peptide" evidence="2">
    <location>
        <begin position="1"/>
        <end position="20"/>
    </location>
</feature>
<dbReference type="InterPro" id="IPR008965">
    <property type="entry name" value="CBM2/CBM3_carb-bd_dom_sf"/>
</dbReference>
<feature type="transmembrane region" description="Helical" evidence="1">
    <location>
        <begin position="450"/>
        <end position="467"/>
    </location>
</feature>
<dbReference type="AlphaFoldDB" id="A0A1G2CK19"/>
<name>A0A1G2CK19_9BACT</name>
<dbReference type="GO" id="GO:0030246">
    <property type="term" value="F:carbohydrate binding"/>
    <property type="evidence" value="ECO:0007669"/>
    <property type="project" value="InterPro"/>
</dbReference>
<proteinExistence type="predicted"/>
<organism evidence="4 5">
    <name type="scientific">Candidatus Liptonbacteria bacterium RIFCSPLOWO2_01_FULL_56_20</name>
    <dbReference type="NCBI Taxonomy" id="1798652"/>
    <lineage>
        <taxon>Bacteria</taxon>
        <taxon>Candidatus Liptoniibacteriota</taxon>
    </lineage>
</organism>
<evidence type="ECO:0000259" key="3">
    <source>
        <dbReference type="Pfam" id="PF00963"/>
    </source>
</evidence>
<keyword evidence="1" id="KW-1133">Transmembrane helix</keyword>
<sequence length="698" mass="76606">MKRTAKIGLLCILVITGASGSISLAQTGARSASLFVAPPVGIFTVDSTFTVSIYVNTGGNFINAVEANLTFPPDKLQVVSPTAGKSFLQVWVNQPTYSNTAGTLKFQGAVPNPGISTESGLISTVTFRVKSVGNAVLKISDTSQVLLNDGKGTNILGQTTNGVYTLTLPPPAGPVVTSPTNPDQEKWYSAENVSFRWEALPEYQGFSYILDQDPTDAPDDISEGTRSGVQYKNLEDGVYYFHIKALRGGVWGGVTHYRVAVDSAPPAAFAIAISPSAYTSNRRPLLALETTDVTSGIDHYEIKIIPVTPQNTSQAESADRDAGTPFFIETVSPYSRQLAIGRYDVVARAYDQAGNYYQATSRLTIANPIFEILRDRGIRLGGAFIVPWPYAWTILVILVIVLSGFARTVWQWHREIEEQLRSGVHTHPSVVQKLDELRRKWGMGGNKKHFVFWALLFLVGFSLFTSASRAQTSGAAATNVSVQPPVITLFPNSISNDDILYIGGNASTPDAQVIIYLQNTDNGDTVSQNVATDKDGAWFFSFPGFLNSGRYIIWTQLKVNDEISPPSPRLDLVVAPTAVQIGTQRLSFQTLYLVLLVLFGALAAALGGFIVYHGYHFQTKKRRLLAGIQKAEESIRRGFALIRRDIEMELATIHKAKLAKELSFEERLREEKLLKDLDMVSSYIGKEVWEIEKEESEL</sequence>
<dbReference type="Proteomes" id="UP000178495">
    <property type="component" value="Unassembled WGS sequence"/>
</dbReference>
<evidence type="ECO:0000313" key="4">
    <source>
        <dbReference type="EMBL" id="OGZ01725.1"/>
    </source>
</evidence>
<feature type="chain" id="PRO_5009582350" description="Cohesin domain-containing protein" evidence="2">
    <location>
        <begin position="21"/>
        <end position="698"/>
    </location>
</feature>
<dbReference type="GO" id="GO:0000272">
    <property type="term" value="P:polysaccharide catabolic process"/>
    <property type="evidence" value="ECO:0007669"/>
    <property type="project" value="InterPro"/>
</dbReference>
<dbReference type="Pfam" id="PF00963">
    <property type="entry name" value="Cohesin"/>
    <property type="match status" value="1"/>
</dbReference>
<dbReference type="CDD" id="cd08547">
    <property type="entry name" value="Type_II_cohesin"/>
    <property type="match status" value="1"/>
</dbReference>
<dbReference type="STRING" id="1798652.A3A43_00945"/>
<keyword evidence="1" id="KW-0812">Transmembrane</keyword>
<dbReference type="InterPro" id="IPR002102">
    <property type="entry name" value="Cohesin_dom"/>
</dbReference>
<evidence type="ECO:0000256" key="1">
    <source>
        <dbReference type="SAM" id="Phobius"/>
    </source>
</evidence>
<feature type="transmembrane region" description="Helical" evidence="1">
    <location>
        <begin position="591"/>
        <end position="615"/>
    </location>
</feature>
<comment type="caution">
    <text evidence="4">The sequence shown here is derived from an EMBL/GenBank/DDBJ whole genome shotgun (WGS) entry which is preliminary data.</text>
</comment>